<dbReference type="STRING" id="153721.MYP_3060"/>
<accession>A0A098LFU2</accession>
<dbReference type="GO" id="GO:0016020">
    <property type="term" value="C:membrane"/>
    <property type="evidence" value="ECO:0007669"/>
    <property type="project" value="UniProtKB-SubCell"/>
</dbReference>
<dbReference type="SMART" id="SM00388">
    <property type="entry name" value="HisKA"/>
    <property type="match status" value="1"/>
</dbReference>
<dbReference type="GO" id="GO:0000155">
    <property type="term" value="F:phosphorelay sensor kinase activity"/>
    <property type="evidence" value="ECO:0007669"/>
    <property type="project" value="InterPro"/>
</dbReference>
<dbReference type="SMART" id="SM00387">
    <property type="entry name" value="HATPase_c"/>
    <property type="match status" value="1"/>
</dbReference>
<reference evidence="12 13" key="1">
    <citation type="submission" date="2014-09" db="EMBL/GenBank/DDBJ databases">
        <title>Sporocytophaga myxococcoides PG-01 genome sequencing.</title>
        <authorList>
            <person name="Liu L."/>
            <person name="Gao P.J."/>
            <person name="Chen G.J."/>
            <person name="Wang L.S."/>
        </authorList>
    </citation>
    <scope>NUCLEOTIDE SEQUENCE [LARGE SCALE GENOMIC DNA]</scope>
    <source>
        <strain evidence="12 13">PG-01</strain>
    </source>
</reference>
<dbReference type="SUPFAM" id="SSF47384">
    <property type="entry name" value="Homodimeric domain of signal transducing histidine kinase"/>
    <property type="match status" value="1"/>
</dbReference>
<name>A0A098LFU2_9BACT</name>
<dbReference type="Proteomes" id="UP000030185">
    <property type="component" value="Unassembled WGS sequence"/>
</dbReference>
<dbReference type="InterPro" id="IPR036890">
    <property type="entry name" value="HATPase_C_sf"/>
</dbReference>
<dbReference type="GO" id="GO:0006355">
    <property type="term" value="P:regulation of DNA-templated transcription"/>
    <property type="evidence" value="ECO:0007669"/>
    <property type="project" value="InterPro"/>
</dbReference>
<dbReference type="EMBL" id="BBLT01000006">
    <property type="protein sequence ID" value="GAL85831.1"/>
    <property type="molecule type" value="Genomic_DNA"/>
</dbReference>
<keyword evidence="13" id="KW-1185">Reference proteome</keyword>
<dbReference type="NCBIfam" id="TIGR00229">
    <property type="entry name" value="sensory_box"/>
    <property type="match status" value="1"/>
</dbReference>
<dbReference type="SUPFAM" id="SSF55874">
    <property type="entry name" value="ATPase domain of HSP90 chaperone/DNA topoisomerase II/histidine kinase"/>
    <property type="match status" value="1"/>
</dbReference>
<dbReference type="SUPFAM" id="SSF55785">
    <property type="entry name" value="PYP-like sensor domain (PAS domain)"/>
    <property type="match status" value="1"/>
</dbReference>
<dbReference type="CDD" id="cd06225">
    <property type="entry name" value="HAMP"/>
    <property type="match status" value="1"/>
</dbReference>
<comment type="caution">
    <text evidence="12">The sequence shown here is derived from an EMBL/GenBank/DDBJ whole genome shotgun (WGS) entry which is preliminary data.</text>
</comment>
<dbReference type="AlphaFoldDB" id="A0A098LFU2"/>
<evidence type="ECO:0000313" key="13">
    <source>
        <dbReference type="Proteomes" id="UP000030185"/>
    </source>
</evidence>
<organism evidence="12 13">
    <name type="scientific">Sporocytophaga myxococcoides</name>
    <dbReference type="NCBI Taxonomy" id="153721"/>
    <lineage>
        <taxon>Bacteria</taxon>
        <taxon>Pseudomonadati</taxon>
        <taxon>Bacteroidota</taxon>
        <taxon>Cytophagia</taxon>
        <taxon>Cytophagales</taxon>
        <taxon>Cytophagaceae</taxon>
        <taxon>Sporocytophaga</taxon>
    </lineage>
</organism>
<evidence type="ECO:0000256" key="4">
    <source>
        <dbReference type="ARBA" id="ARBA00022553"/>
    </source>
</evidence>
<proteinExistence type="predicted"/>
<evidence type="ECO:0000256" key="6">
    <source>
        <dbReference type="ARBA" id="ARBA00022777"/>
    </source>
</evidence>
<dbReference type="Pfam" id="PF00989">
    <property type="entry name" value="PAS"/>
    <property type="match status" value="1"/>
</dbReference>
<dbReference type="eggNOG" id="COG5002">
    <property type="taxonomic scope" value="Bacteria"/>
</dbReference>
<dbReference type="InterPro" id="IPR036097">
    <property type="entry name" value="HisK_dim/P_sf"/>
</dbReference>
<keyword evidence="4" id="KW-0597">Phosphoprotein</keyword>
<dbReference type="InterPro" id="IPR000700">
    <property type="entry name" value="PAS-assoc_C"/>
</dbReference>
<comment type="catalytic activity">
    <reaction evidence="1">
        <text>ATP + protein L-histidine = ADP + protein N-phospho-L-histidine.</text>
        <dbReference type="EC" id="2.7.13.3"/>
    </reaction>
</comment>
<evidence type="ECO:0000256" key="7">
    <source>
        <dbReference type="SAM" id="Phobius"/>
    </source>
</evidence>
<feature type="domain" description="PAC" evidence="10">
    <location>
        <begin position="340"/>
        <end position="392"/>
    </location>
</feature>
<dbReference type="SMART" id="SM00086">
    <property type="entry name" value="PAC"/>
    <property type="match status" value="1"/>
</dbReference>
<keyword evidence="6 12" id="KW-0418">Kinase</keyword>
<evidence type="ECO:0000256" key="2">
    <source>
        <dbReference type="ARBA" id="ARBA00004370"/>
    </source>
</evidence>
<gene>
    <name evidence="12" type="ORF">MYP_3060</name>
</gene>
<keyword evidence="7" id="KW-1133">Transmembrane helix</keyword>
<dbReference type="InterPro" id="IPR013767">
    <property type="entry name" value="PAS_fold"/>
</dbReference>
<keyword evidence="5" id="KW-0808">Transferase</keyword>
<dbReference type="CDD" id="cd00130">
    <property type="entry name" value="PAS"/>
    <property type="match status" value="1"/>
</dbReference>
<comment type="subcellular location">
    <subcellularLocation>
        <location evidence="2">Membrane</location>
    </subcellularLocation>
</comment>
<dbReference type="InterPro" id="IPR005467">
    <property type="entry name" value="His_kinase_dom"/>
</dbReference>
<dbReference type="InterPro" id="IPR035965">
    <property type="entry name" value="PAS-like_dom_sf"/>
</dbReference>
<feature type="domain" description="HAMP" evidence="11">
    <location>
        <begin position="192"/>
        <end position="247"/>
    </location>
</feature>
<dbReference type="PROSITE" id="PS50113">
    <property type="entry name" value="PAC"/>
    <property type="match status" value="1"/>
</dbReference>
<feature type="domain" description="Histidine kinase" evidence="8">
    <location>
        <begin position="403"/>
        <end position="614"/>
    </location>
</feature>
<evidence type="ECO:0000259" key="8">
    <source>
        <dbReference type="PROSITE" id="PS50109"/>
    </source>
</evidence>
<dbReference type="InterPro" id="IPR052162">
    <property type="entry name" value="Sensor_kinase/Photoreceptor"/>
</dbReference>
<dbReference type="InterPro" id="IPR003661">
    <property type="entry name" value="HisK_dim/P_dom"/>
</dbReference>
<dbReference type="PROSITE" id="PS50112">
    <property type="entry name" value="PAS"/>
    <property type="match status" value="1"/>
</dbReference>
<dbReference type="PROSITE" id="PS50109">
    <property type="entry name" value="HIS_KIN"/>
    <property type="match status" value="1"/>
</dbReference>
<evidence type="ECO:0000256" key="3">
    <source>
        <dbReference type="ARBA" id="ARBA00012438"/>
    </source>
</evidence>
<dbReference type="PRINTS" id="PR00344">
    <property type="entry name" value="BCTRLSENSOR"/>
</dbReference>
<dbReference type="Pfam" id="PF02518">
    <property type="entry name" value="HATPase_c"/>
    <property type="match status" value="1"/>
</dbReference>
<dbReference type="CDD" id="cd00082">
    <property type="entry name" value="HisKA"/>
    <property type="match status" value="1"/>
</dbReference>
<dbReference type="EC" id="2.7.13.3" evidence="3"/>
<evidence type="ECO:0000313" key="12">
    <source>
        <dbReference type="EMBL" id="GAL85831.1"/>
    </source>
</evidence>
<dbReference type="Gene3D" id="3.30.565.10">
    <property type="entry name" value="Histidine kinase-like ATPase, C-terminal domain"/>
    <property type="match status" value="1"/>
</dbReference>
<dbReference type="PANTHER" id="PTHR43304:SF1">
    <property type="entry name" value="PAC DOMAIN-CONTAINING PROTEIN"/>
    <property type="match status" value="1"/>
</dbReference>
<evidence type="ECO:0000259" key="10">
    <source>
        <dbReference type="PROSITE" id="PS50113"/>
    </source>
</evidence>
<dbReference type="InterPro" id="IPR003594">
    <property type="entry name" value="HATPase_dom"/>
</dbReference>
<sequence>MKLQLKEVVREIEDYQRTFGVLVKMIEKRGTHIYGLEGELRKRKETLQKYRSFIGAEIFESLMQNEKDYFISKDSLYVFNNEYLISESKKGVMKIKEIPLGIEENVSLALDDYLKTFKDVVLVERSIGYSNEAGLLGRLIVHNQKIRELMTGIENETVVFNESLKDDLKKMLFGILFICILISLGLSFFFSSMLTRPIRTLTTELERVVKSNFTDGFRDIKFSDKDEVGILSRRFISMVTTIQDGMKEIKEYSKKIERQNVALLKSELDFRSTFEQAAVGIAHIDFNGTILRVNKKLCEILDFSSEELLHLNASRKFIRDTIEMNGEQYGKLLLNAAEYITLEQQIKHRSGKMIWVYLTCSMKFDKYGIPEYQIWVVQDISERKKAESELLYKNQELDTFCYKVSHDLKGPVASLKGLCSTARLEIKDPLAVEYFSQIDSTLIRLNEIIYNLIELTKIKEGQVDLTLIEPEILIKNALVILQKTDYMQKIDIAIDTYAVNELFSDYRYLNTIFLNLLENALKYSKNQEDSFIRITIADHKKGILITFEDNGIGIEREFQAKVFDMFFRATDYSKGSGLGLYLVKNAVEKVNGTIDLKSEAGKGTTFFVYLPNLIKNELKATAKLN</sequence>
<evidence type="ECO:0000259" key="9">
    <source>
        <dbReference type="PROSITE" id="PS50112"/>
    </source>
</evidence>
<feature type="transmembrane region" description="Helical" evidence="7">
    <location>
        <begin position="171"/>
        <end position="190"/>
    </location>
</feature>
<keyword evidence="7" id="KW-0812">Transmembrane</keyword>
<dbReference type="SMART" id="SM00091">
    <property type="entry name" value="PAS"/>
    <property type="match status" value="1"/>
</dbReference>
<feature type="domain" description="PAS" evidence="9">
    <location>
        <begin position="266"/>
        <end position="309"/>
    </location>
</feature>
<dbReference type="InterPro" id="IPR001610">
    <property type="entry name" value="PAC"/>
</dbReference>
<dbReference type="PANTHER" id="PTHR43304">
    <property type="entry name" value="PHYTOCHROME-LIKE PROTEIN CPH1"/>
    <property type="match status" value="1"/>
</dbReference>
<dbReference type="InterPro" id="IPR003660">
    <property type="entry name" value="HAMP_dom"/>
</dbReference>
<dbReference type="PROSITE" id="PS50885">
    <property type="entry name" value="HAMP"/>
    <property type="match status" value="1"/>
</dbReference>
<dbReference type="InterPro" id="IPR004358">
    <property type="entry name" value="Sig_transdc_His_kin-like_C"/>
</dbReference>
<keyword evidence="7" id="KW-0472">Membrane</keyword>
<dbReference type="Pfam" id="PF00512">
    <property type="entry name" value="HisKA"/>
    <property type="match status" value="1"/>
</dbReference>
<evidence type="ECO:0000256" key="1">
    <source>
        <dbReference type="ARBA" id="ARBA00000085"/>
    </source>
</evidence>
<dbReference type="InterPro" id="IPR000014">
    <property type="entry name" value="PAS"/>
</dbReference>
<evidence type="ECO:0000256" key="5">
    <source>
        <dbReference type="ARBA" id="ARBA00022679"/>
    </source>
</evidence>
<evidence type="ECO:0000259" key="11">
    <source>
        <dbReference type="PROSITE" id="PS50885"/>
    </source>
</evidence>
<dbReference type="Gene3D" id="6.10.340.10">
    <property type="match status" value="1"/>
</dbReference>
<dbReference type="Gene3D" id="3.30.450.20">
    <property type="entry name" value="PAS domain"/>
    <property type="match status" value="1"/>
</dbReference>
<protein>
    <recommendedName>
        <fullName evidence="3">histidine kinase</fullName>
        <ecNumber evidence="3">2.7.13.3</ecNumber>
    </recommendedName>
</protein>
<dbReference type="Gene3D" id="1.10.287.130">
    <property type="match status" value="1"/>
</dbReference>